<evidence type="ECO:0000313" key="1">
    <source>
        <dbReference type="EMBL" id="KKQ66020.1"/>
    </source>
</evidence>
<gene>
    <name evidence="1" type="ORF">US86_C0007G0065</name>
</gene>
<proteinExistence type="predicted"/>
<sequence length="285" mass="33237">METEAIRWQYVDKYTRRFLQTMYSEGMMRELEQKNPRLAEIGDAYFNQGQSINAIGGQYGLTRERIRQLKDNYIRNLHKLGDPYLQNLYPLEWIPKVVKGAPSLLFKRATDRSDLTAQIASMIKQRASREDILSLLGENPVKLHKVFQNLKRWGIDYSSISAGVDTKALLEKIQEEKNPTRLRELFRQVTRRAYVVGTTGENPVLIALSKIAREAGFRFKWLPTEFITAIDNEELRDDQVVPVGNLKYVRSGGKQKVSNVYFTKTELTERAQQRWFVEPELRKYL</sequence>
<dbReference type="EMBL" id="LBUP01000007">
    <property type="protein sequence ID" value="KKQ66020.1"/>
    <property type="molecule type" value="Genomic_DNA"/>
</dbReference>
<dbReference type="AlphaFoldDB" id="A0A0G0JSD3"/>
<organism evidence="1 2">
    <name type="scientific">Candidatus Daviesbacteria bacterium GW2011_GWA2_38_24</name>
    <dbReference type="NCBI Taxonomy" id="1618422"/>
    <lineage>
        <taxon>Bacteria</taxon>
        <taxon>Candidatus Daviesiibacteriota</taxon>
    </lineage>
</organism>
<comment type="caution">
    <text evidence="1">The sequence shown here is derived from an EMBL/GenBank/DDBJ whole genome shotgun (WGS) entry which is preliminary data.</text>
</comment>
<dbReference type="Gene3D" id="1.10.10.10">
    <property type="entry name" value="Winged helix-like DNA-binding domain superfamily/Winged helix DNA-binding domain"/>
    <property type="match status" value="1"/>
</dbReference>
<accession>A0A0G0JSD3</accession>
<name>A0A0G0JSD3_9BACT</name>
<dbReference type="Proteomes" id="UP000034235">
    <property type="component" value="Unassembled WGS sequence"/>
</dbReference>
<protein>
    <submittedName>
        <fullName evidence="1">Uncharacterized protein</fullName>
    </submittedName>
</protein>
<evidence type="ECO:0000313" key="2">
    <source>
        <dbReference type="Proteomes" id="UP000034235"/>
    </source>
</evidence>
<reference evidence="1 2" key="1">
    <citation type="journal article" date="2015" name="Nature">
        <title>rRNA introns, odd ribosomes, and small enigmatic genomes across a large radiation of phyla.</title>
        <authorList>
            <person name="Brown C.T."/>
            <person name="Hug L.A."/>
            <person name="Thomas B.C."/>
            <person name="Sharon I."/>
            <person name="Castelle C.J."/>
            <person name="Singh A."/>
            <person name="Wilkins M.J."/>
            <person name="Williams K.H."/>
            <person name="Banfield J.F."/>
        </authorList>
    </citation>
    <scope>NUCLEOTIDE SEQUENCE [LARGE SCALE GENOMIC DNA]</scope>
</reference>
<dbReference type="InterPro" id="IPR036388">
    <property type="entry name" value="WH-like_DNA-bd_sf"/>
</dbReference>